<accession>A0ABY3A7H0</accession>
<keyword evidence="1" id="KW-0812">Transmembrane</keyword>
<evidence type="ECO:0008006" key="4">
    <source>
        <dbReference type="Google" id="ProtNLM"/>
    </source>
</evidence>
<dbReference type="Gene3D" id="2.60.40.10">
    <property type="entry name" value="Immunoglobulins"/>
    <property type="match status" value="2"/>
</dbReference>
<evidence type="ECO:0000256" key="1">
    <source>
        <dbReference type="SAM" id="Phobius"/>
    </source>
</evidence>
<dbReference type="Proteomes" id="UP000315363">
    <property type="component" value="Unassembled WGS sequence"/>
</dbReference>
<protein>
    <recommendedName>
        <fullName evidence="4">Ig-like domain-containing protein</fullName>
    </recommendedName>
</protein>
<sequence length="688" mass="73177">MLNRNFYIAFKVRIIILCVFILMAFIGNSQQNPGVGANFGLEADLMSGTTNANTDDWFTGASGMGVIDQSQLSIFQNIINSSSNTPFDTRMSINNFSSPNGYIWYAARFGHDYISEGNSNKDKTTFGGGSKNAQNPATQWNISESSLTSNVDIVDSYVHMRRNGTNTGDDLWVNLGVSTLKANGARFIDFELYVRRLLVSGGNFTNVGVNEGHTAWQFDALGNTTQIGDVVVGFAFSGSGVSAIEVRVWVSRTNYLLNRGFNYTAFDGASNGSVYGYASINFAGNTFSRVNTVASTAPPWGTYATGLSPATQYEQEAFAEIGINFTGIGFDPRTLFGPGAACDSPFSSVLVKTRSSASFTSSLSDFAGPYDFLGGSSSGQLDTSIVDPGNFSGCVSNETLTLEANFDSVIAEYYWTSLSPGVTFPDGTTSKSGVYLKSVDIDTPGDYSLNIAPLPGCTPDPADATTITINSDGLVSITTQPNDEAVCDGDLASFSASSSNADTFQWQLSTDNGSTYLNIMDGGIYSGATSSNLTLNSTDTSMDGQLYRLLASTSANSCPPIISNPGLLNVIGVVAFNTQPSDITIFAGDTGVFTVSADNADTFQWQVSSDNGLSFSNINNGVVYSGTDTGTLTINENDINYSGFQYRVIASNTSLSCPSSEISTAAILTVLVRNVISNRKITYRVNKN</sequence>
<evidence type="ECO:0000313" key="3">
    <source>
        <dbReference type="Proteomes" id="UP000315363"/>
    </source>
</evidence>
<keyword evidence="1" id="KW-0472">Membrane</keyword>
<gene>
    <name evidence="2" type="ORF">GQ41_0436</name>
</gene>
<dbReference type="EMBL" id="VHIF01000001">
    <property type="protein sequence ID" value="TQO35878.1"/>
    <property type="molecule type" value="Genomic_DNA"/>
</dbReference>
<comment type="caution">
    <text evidence="2">The sequence shown here is derived from an EMBL/GenBank/DDBJ whole genome shotgun (WGS) entry which is preliminary data.</text>
</comment>
<feature type="transmembrane region" description="Helical" evidence="1">
    <location>
        <begin position="7"/>
        <end position="26"/>
    </location>
</feature>
<proteinExistence type="predicted"/>
<keyword evidence="1" id="KW-1133">Transmembrane helix</keyword>
<name>A0ABY3A7H0_9FLAO</name>
<keyword evidence="3" id="KW-1185">Reference proteome</keyword>
<evidence type="ECO:0000313" key="2">
    <source>
        <dbReference type="EMBL" id="TQO35878.1"/>
    </source>
</evidence>
<dbReference type="RefSeq" id="WP_031444818.1">
    <property type="nucleotide sequence ID" value="NZ_JPOO01000003.1"/>
</dbReference>
<dbReference type="InterPro" id="IPR013783">
    <property type="entry name" value="Ig-like_fold"/>
</dbReference>
<organism evidence="2 3">
    <name type="scientific">Arenibacter algicola</name>
    <dbReference type="NCBI Taxonomy" id="616991"/>
    <lineage>
        <taxon>Bacteria</taxon>
        <taxon>Pseudomonadati</taxon>
        <taxon>Bacteroidota</taxon>
        <taxon>Flavobacteriia</taxon>
        <taxon>Flavobacteriales</taxon>
        <taxon>Flavobacteriaceae</taxon>
        <taxon>Arenibacter</taxon>
    </lineage>
</organism>
<reference evidence="2 3" key="1">
    <citation type="submission" date="2019-06" db="EMBL/GenBank/DDBJ databases">
        <title>A large-scale integrated study on North Sea by COGITO (Coastal Microbe Genomic &amp; Taxonomic Observatory).</title>
        <authorList>
            <person name="Teeling H."/>
        </authorList>
    </citation>
    <scope>NUCLEOTIDE SEQUENCE [LARGE SCALE GENOMIC DNA]</scope>
    <source>
        <strain evidence="2 3">MAR_2009_79</strain>
    </source>
</reference>